<dbReference type="OMA" id="WILHYDI"/>
<dbReference type="AlphaFoldDB" id="D8QVA6"/>
<dbReference type="Pfam" id="PF00069">
    <property type="entry name" value="Pkinase"/>
    <property type="match status" value="1"/>
</dbReference>
<comment type="subcellular location">
    <subcellularLocation>
        <location evidence="1">Membrane</location>
        <topology evidence="1">Single-pass membrane protein</topology>
    </subcellularLocation>
</comment>
<reference evidence="7 8" key="1">
    <citation type="journal article" date="2011" name="Science">
        <title>The Selaginella genome identifies genetic changes associated with the evolution of vascular plants.</title>
        <authorList>
            <person name="Banks J.A."/>
            <person name="Nishiyama T."/>
            <person name="Hasebe M."/>
            <person name="Bowman J.L."/>
            <person name="Gribskov M."/>
            <person name="dePamphilis C."/>
            <person name="Albert V.A."/>
            <person name="Aono N."/>
            <person name="Aoyama T."/>
            <person name="Ambrose B.A."/>
            <person name="Ashton N.W."/>
            <person name="Axtell M.J."/>
            <person name="Barker E."/>
            <person name="Barker M.S."/>
            <person name="Bennetzen J.L."/>
            <person name="Bonawitz N.D."/>
            <person name="Chapple C."/>
            <person name="Cheng C."/>
            <person name="Correa L.G."/>
            <person name="Dacre M."/>
            <person name="DeBarry J."/>
            <person name="Dreyer I."/>
            <person name="Elias M."/>
            <person name="Engstrom E.M."/>
            <person name="Estelle M."/>
            <person name="Feng L."/>
            <person name="Finet C."/>
            <person name="Floyd S.K."/>
            <person name="Frommer W.B."/>
            <person name="Fujita T."/>
            <person name="Gramzow L."/>
            <person name="Gutensohn M."/>
            <person name="Harholt J."/>
            <person name="Hattori M."/>
            <person name="Heyl A."/>
            <person name="Hirai T."/>
            <person name="Hiwatashi Y."/>
            <person name="Ishikawa M."/>
            <person name="Iwata M."/>
            <person name="Karol K.G."/>
            <person name="Koehler B."/>
            <person name="Kolukisaoglu U."/>
            <person name="Kubo M."/>
            <person name="Kurata T."/>
            <person name="Lalonde S."/>
            <person name="Li K."/>
            <person name="Li Y."/>
            <person name="Litt A."/>
            <person name="Lyons E."/>
            <person name="Manning G."/>
            <person name="Maruyama T."/>
            <person name="Michael T.P."/>
            <person name="Mikami K."/>
            <person name="Miyazaki S."/>
            <person name="Morinaga S."/>
            <person name="Murata T."/>
            <person name="Mueller-Roeber B."/>
            <person name="Nelson D.R."/>
            <person name="Obara M."/>
            <person name="Oguri Y."/>
            <person name="Olmstead R.G."/>
            <person name="Onodera N."/>
            <person name="Petersen B.L."/>
            <person name="Pils B."/>
            <person name="Prigge M."/>
            <person name="Rensing S.A."/>
            <person name="Riano-Pachon D.M."/>
            <person name="Roberts A.W."/>
            <person name="Sato Y."/>
            <person name="Scheller H.V."/>
            <person name="Schulz B."/>
            <person name="Schulz C."/>
            <person name="Shakirov E.V."/>
            <person name="Shibagaki N."/>
            <person name="Shinohara N."/>
            <person name="Shippen D.E."/>
            <person name="Soerensen I."/>
            <person name="Sotooka R."/>
            <person name="Sugimoto N."/>
            <person name="Sugita M."/>
            <person name="Sumikawa N."/>
            <person name="Tanurdzic M."/>
            <person name="Theissen G."/>
            <person name="Ulvskov P."/>
            <person name="Wakazuki S."/>
            <person name="Weng J.K."/>
            <person name="Willats W.W."/>
            <person name="Wipf D."/>
            <person name="Wolf P.G."/>
            <person name="Yang L."/>
            <person name="Zimmer A.D."/>
            <person name="Zhu Q."/>
            <person name="Mitros T."/>
            <person name="Hellsten U."/>
            <person name="Loque D."/>
            <person name="Otillar R."/>
            <person name="Salamov A."/>
            <person name="Schmutz J."/>
            <person name="Shapiro H."/>
            <person name="Lindquist E."/>
            <person name="Lucas S."/>
            <person name="Rokhsar D."/>
            <person name="Grigoriev I.V."/>
        </authorList>
    </citation>
    <scope>NUCLEOTIDE SEQUENCE [LARGE SCALE GENOMIC DNA]</scope>
</reference>
<dbReference type="Proteomes" id="UP000001514">
    <property type="component" value="Unassembled WGS sequence"/>
</dbReference>
<protein>
    <recommendedName>
        <fullName evidence="6">Protein kinase domain-containing protein</fullName>
    </recommendedName>
</protein>
<dbReference type="InterPro" id="IPR011009">
    <property type="entry name" value="Kinase-like_dom_sf"/>
</dbReference>
<keyword evidence="3" id="KW-0732">Signal</keyword>
<accession>D8QVA6</accession>
<dbReference type="KEGG" id="smo:SELMODRAFT_27555"/>
<evidence type="ECO:0000256" key="5">
    <source>
        <dbReference type="ARBA" id="ARBA00023136"/>
    </source>
</evidence>
<keyword evidence="8" id="KW-1185">Reference proteome</keyword>
<dbReference type="InParanoid" id="D8QVA6"/>
<gene>
    <name evidence="7" type="ORF">SELMODRAFT_27555</name>
</gene>
<dbReference type="PROSITE" id="PS50011">
    <property type="entry name" value="PROTEIN_KINASE_DOM"/>
    <property type="match status" value="1"/>
</dbReference>
<feature type="non-terminal residue" evidence="7">
    <location>
        <position position="1"/>
    </location>
</feature>
<evidence type="ECO:0000259" key="6">
    <source>
        <dbReference type="PROSITE" id="PS50011"/>
    </source>
</evidence>
<evidence type="ECO:0000256" key="2">
    <source>
        <dbReference type="ARBA" id="ARBA00022692"/>
    </source>
</evidence>
<evidence type="ECO:0000256" key="1">
    <source>
        <dbReference type="ARBA" id="ARBA00004167"/>
    </source>
</evidence>
<evidence type="ECO:0000256" key="3">
    <source>
        <dbReference type="ARBA" id="ARBA00022729"/>
    </source>
</evidence>
<dbReference type="PANTHER" id="PTHR47974">
    <property type="entry name" value="OS07G0415500 PROTEIN"/>
    <property type="match status" value="1"/>
</dbReference>
<dbReference type="SMART" id="SM00220">
    <property type="entry name" value="S_TKc"/>
    <property type="match status" value="1"/>
</dbReference>
<evidence type="ECO:0000313" key="8">
    <source>
        <dbReference type="Proteomes" id="UP000001514"/>
    </source>
</evidence>
<dbReference type="EMBL" id="GL377567">
    <property type="protein sequence ID" value="EFJ36426.1"/>
    <property type="molecule type" value="Genomic_DNA"/>
</dbReference>
<name>D8QVA6_SELML</name>
<dbReference type="PANTHER" id="PTHR47974:SF9">
    <property type="entry name" value="RECEPTOR-LIKE SERINE_THREONINE-PROTEIN KINASE"/>
    <property type="match status" value="1"/>
</dbReference>
<organism evidence="8">
    <name type="scientific">Selaginella moellendorffii</name>
    <name type="common">Spikemoss</name>
    <dbReference type="NCBI Taxonomy" id="88036"/>
    <lineage>
        <taxon>Eukaryota</taxon>
        <taxon>Viridiplantae</taxon>
        <taxon>Streptophyta</taxon>
        <taxon>Embryophyta</taxon>
        <taxon>Tracheophyta</taxon>
        <taxon>Lycopodiopsida</taxon>
        <taxon>Selaginellales</taxon>
        <taxon>Selaginellaceae</taxon>
        <taxon>Selaginella</taxon>
    </lineage>
</organism>
<dbReference type="GO" id="GO:0016020">
    <property type="term" value="C:membrane"/>
    <property type="evidence" value="ECO:0007669"/>
    <property type="project" value="UniProtKB-SubCell"/>
</dbReference>
<dbReference type="Gene3D" id="3.30.200.20">
    <property type="entry name" value="Phosphorylase Kinase, domain 1"/>
    <property type="match status" value="1"/>
</dbReference>
<dbReference type="HOGENOM" id="CLU_000288_21_7_1"/>
<feature type="domain" description="Protein kinase" evidence="6">
    <location>
        <begin position="1"/>
        <end position="137"/>
    </location>
</feature>
<keyword evidence="4" id="KW-1133">Transmembrane helix</keyword>
<dbReference type="GO" id="GO:0004672">
    <property type="term" value="F:protein kinase activity"/>
    <property type="evidence" value="ECO:0007669"/>
    <property type="project" value="InterPro"/>
</dbReference>
<keyword evidence="5" id="KW-0472">Membrane</keyword>
<dbReference type="InterPro" id="IPR000719">
    <property type="entry name" value="Prot_kinase_dom"/>
</dbReference>
<dbReference type="SUPFAM" id="SSF56112">
    <property type="entry name" value="Protein kinase-like (PK-like)"/>
    <property type="match status" value="1"/>
</dbReference>
<feature type="non-terminal residue" evidence="7">
    <location>
        <position position="137"/>
    </location>
</feature>
<evidence type="ECO:0000313" key="7">
    <source>
        <dbReference type="EMBL" id="EFJ36426.1"/>
    </source>
</evidence>
<dbReference type="Gene3D" id="1.10.510.10">
    <property type="entry name" value="Transferase(Phosphotransferase) domain 1"/>
    <property type="match status" value="1"/>
</dbReference>
<keyword evidence="2" id="KW-0812">Transmembrane</keyword>
<dbReference type="Gramene" id="EFJ36426">
    <property type="protein sequence ID" value="EFJ36426"/>
    <property type="gene ID" value="SELMODRAFT_27555"/>
</dbReference>
<sequence>VTTLGRVHHVNLVKLLGYCAEGSHRLLVYEFLSNGSLDQDLSTKLVCRFSIALGVAKRITYLHKECYDCILRDIKPQNILLHENFCPKVSDFGLAKLIDKERALDVTTIRGTRGYMAPEWVGDRPITSKVDVYIYGM</sequence>
<dbReference type="GO" id="GO:0005524">
    <property type="term" value="F:ATP binding"/>
    <property type="evidence" value="ECO:0007669"/>
    <property type="project" value="InterPro"/>
</dbReference>
<proteinExistence type="predicted"/>
<evidence type="ECO:0000256" key="4">
    <source>
        <dbReference type="ARBA" id="ARBA00022989"/>
    </source>
</evidence>